<evidence type="ECO:0000259" key="8">
    <source>
        <dbReference type="Pfam" id="PF00561"/>
    </source>
</evidence>
<feature type="transmembrane region" description="Helical" evidence="7">
    <location>
        <begin position="161"/>
        <end position="179"/>
    </location>
</feature>
<gene>
    <name evidence="9" type="ORF">RSOLAG1IB_00166</name>
</gene>
<dbReference type="PANTHER" id="PTHR23504">
    <property type="entry name" value="MAJOR FACILITATOR SUPERFAMILY DOMAIN-CONTAINING PROTEIN 10"/>
    <property type="match status" value="1"/>
</dbReference>
<dbReference type="PANTHER" id="PTHR23504:SF17">
    <property type="entry name" value="MAJOR FACILITATOR SUPERFAMILY (MFS) PROFILE DOMAIN-CONTAINING PROTEIN"/>
    <property type="match status" value="1"/>
</dbReference>
<evidence type="ECO:0000256" key="2">
    <source>
        <dbReference type="ARBA" id="ARBA00022448"/>
    </source>
</evidence>
<name>A0A0B7F0T2_THACB</name>
<dbReference type="SUPFAM" id="SSF53474">
    <property type="entry name" value="alpha/beta-Hydrolases"/>
    <property type="match status" value="1"/>
</dbReference>
<sequence>MNSSNDPVDDPQPPLGPGKRLPPVRVSFSHQVRRSRSQLANNDNVPPTSGPIGGVPLGERVHSVPESTARMSMAIPTGIPGPEATPLPVVPLVVLCITLMGEFLNANVSAPWAFFLVESFGIFEPTEVGLWTGILVSVFFIAQFLTSLLWSSLAERFGRRAVLVSSLLGSGLTCIAFGMSRSFGFAVAIRLLQGAFGGAVGVARGSVASISDSTNEAQAPSISEYIGVAGAIIGGVFETPAEKWDLFNQLPVFVKFPYLLPTLVAASITISGGLLALTLSPDGGPRSGIGASGLDEISATEIGTHSVEYLPTRCLNENSHLRGNSTIDTPLIDNYGAISNAGQMESNRSGVPLGERTWTVSSAVSGNSGYGEPYNGWFGSSFRHRFSTANLVAAAARRRAGIDEDLGGMNTGNDPERQEPRLTERMVMANELTVTSIGDLWVASALTLDLDDDDSGDVNDQSAPFGNGSVAPLGSARAAPIAGYRARSVSATRRVAPMASGSSLPRDNRPYSLSANNSVSRLQLNSYPTILQNTGLRPPSPGFNTPDMIGIATGNVANVDVLQPIIEGKPVGYELQDSESTTPSFFSQLPLVIIFQYGLLALHSTVHDQVFMSYLVSKPIQGGLGLNAGDFAQLVTIRSNPDYNPPSLIFTPPLSLSIMPFVKVSGGTQIHYQIPSCPDRVNPTLDHSKPVVLLLHPRFFDLHFFAPQYRDARLAKGYNLLAVDHHYHGETKCSIDSKAYDFWKIAKDILQVLDTLKIKKAYIFGNSLGGPIAVRMHMLQPEKVAALILCAKHPPVETAENLEQYKFLRDACYEPADDGSDYLPSDVVHALMYIYFGEDPTAQSLVDEWVATSKFRPSNRKLITKIFSSLLDREPVEPRLWKTITCPVLILHGEKDVPYPPEVAHDHYASMPNADRELHIIPDAPHFLSWTHPAIVNELTANFLDRVTGVDSRRAATMPIARDATTPTQRDYPPFSSLDGGLMIPGQPKKRSFLARVGLKSN</sequence>
<reference evidence="9 10" key="1">
    <citation type="submission" date="2014-11" db="EMBL/GenBank/DDBJ databases">
        <authorList>
            <person name="Wibberg Daniel"/>
        </authorList>
    </citation>
    <scope>NUCLEOTIDE SEQUENCE [LARGE SCALE GENOMIC DNA]</scope>
    <source>
        <strain evidence="9">Rhizoctonia solani AG1-IB 7/3/14</strain>
    </source>
</reference>
<keyword evidence="5 7" id="KW-0472">Membrane</keyword>
<keyword evidence="3 7" id="KW-0812">Transmembrane</keyword>
<dbReference type="Pfam" id="PF00561">
    <property type="entry name" value="Abhydrolase_1"/>
    <property type="match status" value="1"/>
</dbReference>
<evidence type="ECO:0000256" key="7">
    <source>
        <dbReference type="SAM" id="Phobius"/>
    </source>
</evidence>
<feature type="transmembrane region" description="Helical" evidence="7">
    <location>
        <begin position="128"/>
        <end position="149"/>
    </location>
</feature>
<dbReference type="Gene3D" id="3.40.50.1820">
    <property type="entry name" value="alpha/beta hydrolase"/>
    <property type="match status" value="1"/>
</dbReference>
<keyword evidence="4 7" id="KW-1133">Transmembrane helix</keyword>
<dbReference type="InterPro" id="IPR036259">
    <property type="entry name" value="MFS_trans_sf"/>
</dbReference>
<dbReference type="InterPro" id="IPR011701">
    <property type="entry name" value="MFS"/>
</dbReference>
<evidence type="ECO:0000313" key="9">
    <source>
        <dbReference type="EMBL" id="CEL51631.1"/>
    </source>
</evidence>
<proteinExistence type="predicted"/>
<feature type="region of interest" description="Disordered" evidence="6">
    <location>
        <begin position="1"/>
        <end position="59"/>
    </location>
</feature>
<accession>A0A0B7F0T2</accession>
<dbReference type="Gene3D" id="1.20.1250.20">
    <property type="entry name" value="MFS general substrate transporter like domains"/>
    <property type="match status" value="1"/>
</dbReference>
<dbReference type="EMBL" id="LN679100">
    <property type="protein sequence ID" value="CEL51631.1"/>
    <property type="molecule type" value="Genomic_DNA"/>
</dbReference>
<dbReference type="InterPro" id="IPR029058">
    <property type="entry name" value="AB_hydrolase_fold"/>
</dbReference>
<comment type="subcellular location">
    <subcellularLocation>
        <location evidence="1">Membrane</location>
        <topology evidence="1">Multi-pass membrane protein</topology>
    </subcellularLocation>
</comment>
<dbReference type="GO" id="GO:0022857">
    <property type="term" value="F:transmembrane transporter activity"/>
    <property type="evidence" value="ECO:0007669"/>
    <property type="project" value="InterPro"/>
</dbReference>
<evidence type="ECO:0000313" key="10">
    <source>
        <dbReference type="Proteomes" id="UP000059188"/>
    </source>
</evidence>
<protein>
    <submittedName>
        <fullName evidence="9">Putative peptide/nitrate transporter At3g43790</fullName>
    </submittedName>
</protein>
<feature type="domain" description="AB hydrolase-1" evidence="8">
    <location>
        <begin position="691"/>
        <end position="806"/>
    </location>
</feature>
<dbReference type="OrthoDB" id="19657at2759"/>
<dbReference type="InterPro" id="IPR000073">
    <property type="entry name" value="AB_hydrolase_1"/>
</dbReference>
<evidence type="ECO:0000256" key="6">
    <source>
        <dbReference type="SAM" id="MobiDB-lite"/>
    </source>
</evidence>
<evidence type="ECO:0000256" key="5">
    <source>
        <dbReference type="ARBA" id="ARBA00023136"/>
    </source>
</evidence>
<dbReference type="Proteomes" id="UP000059188">
    <property type="component" value="Unassembled WGS sequence"/>
</dbReference>
<dbReference type="SUPFAM" id="SSF103473">
    <property type="entry name" value="MFS general substrate transporter"/>
    <property type="match status" value="1"/>
</dbReference>
<dbReference type="Pfam" id="PF07690">
    <property type="entry name" value="MFS_1"/>
    <property type="match status" value="1"/>
</dbReference>
<dbReference type="AlphaFoldDB" id="A0A0B7F0T2"/>
<feature type="compositionally biased region" description="Polar residues" evidence="6">
    <location>
        <begin position="37"/>
        <end position="47"/>
    </location>
</feature>
<evidence type="ECO:0000256" key="1">
    <source>
        <dbReference type="ARBA" id="ARBA00004141"/>
    </source>
</evidence>
<keyword evidence="10" id="KW-1185">Reference proteome</keyword>
<dbReference type="GO" id="GO:0016020">
    <property type="term" value="C:membrane"/>
    <property type="evidence" value="ECO:0007669"/>
    <property type="project" value="UniProtKB-SubCell"/>
</dbReference>
<evidence type="ECO:0000256" key="3">
    <source>
        <dbReference type="ARBA" id="ARBA00022692"/>
    </source>
</evidence>
<evidence type="ECO:0000256" key="4">
    <source>
        <dbReference type="ARBA" id="ARBA00022989"/>
    </source>
</evidence>
<keyword evidence="2" id="KW-0813">Transport</keyword>
<organism evidence="9 10">
    <name type="scientific">Thanatephorus cucumeris (strain AG1-IB / isolate 7/3/14)</name>
    <name type="common">Lettuce bottom rot fungus</name>
    <name type="synonym">Rhizoctonia solani</name>
    <dbReference type="NCBI Taxonomy" id="1108050"/>
    <lineage>
        <taxon>Eukaryota</taxon>
        <taxon>Fungi</taxon>
        <taxon>Dikarya</taxon>
        <taxon>Basidiomycota</taxon>
        <taxon>Agaricomycotina</taxon>
        <taxon>Agaricomycetes</taxon>
        <taxon>Cantharellales</taxon>
        <taxon>Ceratobasidiaceae</taxon>
        <taxon>Rhizoctonia</taxon>
        <taxon>Rhizoctonia solani AG-1</taxon>
    </lineage>
</organism>